<dbReference type="Gene3D" id="3.40.50.1820">
    <property type="entry name" value="alpha/beta hydrolase"/>
    <property type="match status" value="1"/>
</dbReference>
<dbReference type="Pfam" id="PF01764">
    <property type="entry name" value="Lipase_3"/>
    <property type="match status" value="1"/>
</dbReference>
<accession>K5XDC5</accession>
<dbReference type="InterPro" id="IPR002921">
    <property type="entry name" value="Fungal_lipase-type"/>
</dbReference>
<evidence type="ECO:0000256" key="4">
    <source>
        <dbReference type="ARBA" id="ARBA00048461"/>
    </source>
</evidence>
<organism evidence="6 7">
    <name type="scientific">Phanerochaete carnosa (strain HHB-10118-sp)</name>
    <name type="common">White-rot fungus</name>
    <name type="synonym">Peniophora carnosa</name>
    <dbReference type="NCBI Taxonomy" id="650164"/>
    <lineage>
        <taxon>Eukaryota</taxon>
        <taxon>Fungi</taxon>
        <taxon>Dikarya</taxon>
        <taxon>Basidiomycota</taxon>
        <taxon>Agaricomycotina</taxon>
        <taxon>Agaricomycetes</taxon>
        <taxon>Polyporales</taxon>
        <taxon>Phanerochaetaceae</taxon>
        <taxon>Phanerochaete</taxon>
    </lineage>
</organism>
<gene>
    <name evidence="6" type="ORF">PHACADRAFT_247336</name>
</gene>
<dbReference type="SUPFAM" id="SSF53474">
    <property type="entry name" value="alpha/beta-Hydrolases"/>
    <property type="match status" value="1"/>
</dbReference>
<dbReference type="HOGENOM" id="CLU_038588_0_0_1"/>
<evidence type="ECO:0000256" key="2">
    <source>
        <dbReference type="ARBA" id="ARBA00043996"/>
    </source>
</evidence>
<dbReference type="GeneID" id="18914059"/>
<comment type="catalytic activity">
    <reaction evidence="3">
        <text>a diacylglycerol + H2O = a monoacylglycerol + a fatty acid + H(+)</text>
        <dbReference type="Rhea" id="RHEA:32731"/>
        <dbReference type="ChEBI" id="CHEBI:15377"/>
        <dbReference type="ChEBI" id="CHEBI:15378"/>
        <dbReference type="ChEBI" id="CHEBI:17408"/>
        <dbReference type="ChEBI" id="CHEBI:18035"/>
        <dbReference type="ChEBI" id="CHEBI:28868"/>
    </reaction>
</comment>
<dbReference type="AlphaFoldDB" id="K5XDC5"/>
<dbReference type="CDD" id="cd00519">
    <property type="entry name" value="Lipase_3"/>
    <property type="match status" value="1"/>
</dbReference>
<dbReference type="RefSeq" id="XP_007390463.1">
    <property type="nucleotide sequence ID" value="XM_007390401.1"/>
</dbReference>
<dbReference type="InterPro" id="IPR051218">
    <property type="entry name" value="Sec_MonoDiacylglyc_Lipase"/>
</dbReference>
<reference evidence="6 7" key="1">
    <citation type="journal article" date="2012" name="BMC Genomics">
        <title>Comparative genomics of the white-rot fungi, Phanerochaete carnosa and P. chrysosporium, to elucidate the genetic basis of the distinct wood types they colonize.</title>
        <authorList>
            <person name="Suzuki H."/>
            <person name="MacDonald J."/>
            <person name="Syed K."/>
            <person name="Salamov A."/>
            <person name="Hori C."/>
            <person name="Aerts A."/>
            <person name="Henrissat B."/>
            <person name="Wiebenga A."/>
            <person name="vanKuyk P.A."/>
            <person name="Barry K."/>
            <person name="Lindquist E."/>
            <person name="LaButti K."/>
            <person name="Lapidus A."/>
            <person name="Lucas S."/>
            <person name="Coutinho P."/>
            <person name="Gong Y."/>
            <person name="Samejima M."/>
            <person name="Mahadevan R."/>
            <person name="Abou-Zaid M."/>
            <person name="de Vries R.P."/>
            <person name="Igarashi K."/>
            <person name="Yadav J.S."/>
            <person name="Grigoriev I.V."/>
            <person name="Master E.R."/>
        </authorList>
    </citation>
    <scope>NUCLEOTIDE SEQUENCE [LARGE SCALE GENOMIC DNA]</scope>
    <source>
        <strain evidence="6 7">HHB-10118-sp</strain>
    </source>
</reference>
<dbReference type="GO" id="GO:0006629">
    <property type="term" value="P:lipid metabolic process"/>
    <property type="evidence" value="ECO:0007669"/>
    <property type="project" value="InterPro"/>
</dbReference>
<feature type="domain" description="Fungal lipase-type" evidence="5">
    <location>
        <begin position="139"/>
        <end position="259"/>
    </location>
</feature>
<dbReference type="KEGG" id="pco:PHACADRAFT_247336"/>
<dbReference type="Proteomes" id="UP000008370">
    <property type="component" value="Unassembled WGS sequence"/>
</dbReference>
<keyword evidence="1" id="KW-1015">Disulfide bond</keyword>
<sequence length="404" mass="45192">MYKGLGILQHLREKVLSGHKKNSKLTAEQRRMYASEKQMNFRKIAKLCATRSRHVLTADDLASPELQQELAEIGQFAEVAYSVLSPGYVFEHLDALSRADFPLEGYDALPGATLVLGFRGEVADLPGFVVYRPQTKQLVLAISGTATVRHALYDVHFRKRRHPIGQGCAVHAGFWKLYGGIKRKVREGIERGMKEFEVDGLVLTGHSMGGAMVYLFALDLLGSDSSELLGDTSITVAAFGAPRVGNPALVEAWQDAVRKRREKKGEQAVREYSMKAFNDGKELCQFLGNDVSRKLVQLTGVPALPPASFGYRHFAAVPMYFYHGTLFWVPESEKEHGIFDVSEDALIVDTSLKHPRGGHNYYNSRDLERLSRRMGWVQEMMAGGTEWESKYLTRVATFEGKRSS</sequence>
<comment type="similarity">
    <text evidence="2">Belongs to the AB hydrolase superfamily. Lipase family. Class 3 subfamily.</text>
</comment>
<protein>
    <recommendedName>
        <fullName evidence="5">Fungal lipase-type domain-containing protein</fullName>
    </recommendedName>
</protein>
<evidence type="ECO:0000313" key="7">
    <source>
        <dbReference type="Proteomes" id="UP000008370"/>
    </source>
</evidence>
<dbReference type="PANTHER" id="PTHR45856:SF24">
    <property type="entry name" value="FUNGAL LIPASE-LIKE DOMAIN-CONTAINING PROTEIN"/>
    <property type="match status" value="1"/>
</dbReference>
<evidence type="ECO:0000256" key="1">
    <source>
        <dbReference type="ARBA" id="ARBA00023157"/>
    </source>
</evidence>
<dbReference type="OrthoDB" id="426718at2759"/>
<proteinExistence type="inferred from homology"/>
<dbReference type="EMBL" id="JH930468">
    <property type="protein sequence ID" value="EKM61027.1"/>
    <property type="molecule type" value="Genomic_DNA"/>
</dbReference>
<dbReference type="PANTHER" id="PTHR45856">
    <property type="entry name" value="ALPHA/BETA-HYDROLASES SUPERFAMILY PROTEIN"/>
    <property type="match status" value="1"/>
</dbReference>
<keyword evidence="7" id="KW-1185">Reference proteome</keyword>
<evidence type="ECO:0000259" key="5">
    <source>
        <dbReference type="Pfam" id="PF01764"/>
    </source>
</evidence>
<name>K5XDC5_PHACS</name>
<evidence type="ECO:0000256" key="3">
    <source>
        <dbReference type="ARBA" id="ARBA00047591"/>
    </source>
</evidence>
<evidence type="ECO:0000313" key="6">
    <source>
        <dbReference type="EMBL" id="EKM61027.1"/>
    </source>
</evidence>
<dbReference type="InParanoid" id="K5XDC5"/>
<comment type="catalytic activity">
    <reaction evidence="4">
        <text>a monoacylglycerol + H2O = glycerol + a fatty acid + H(+)</text>
        <dbReference type="Rhea" id="RHEA:15245"/>
        <dbReference type="ChEBI" id="CHEBI:15377"/>
        <dbReference type="ChEBI" id="CHEBI:15378"/>
        <dbReference type="ChEBI" id="CHEBI:17408"/>
        <dbReference type="ChEBI" id="CHEBI:17754"/>
        <dbReference type="ChEBI" id="CHEBI:28868"/>
    </reaction>
</comment>
<dbReference type="InterPro" id="IPR029058">
    <property type="entry name" value="AB_hydrolase_fold"/>
</dbReference>